<evidence type="ECO:0000313" key="3">
    <source>
        <dbReference type="Proteomes" id="UP000797356"/>
    </source>
</evidence>
<dbReference type="EMBL" id="CM017882">
    <property type="protein sequence ID" value="KAG1363516.1"/>
    <property type="molecule type" value="Genomic_DNA"/>
</dbReference>
<organism evidence="2 3">
    <name type="scientific">Cocos nucifera</name>
    <name type="common">Coconut palm</name>
    <dbReference type="NCBI Taxonomy" id="13894"/>
    <lineage>
        <taxon>Eukaryota</taxon>
        <taxon>Viridiplantae</taxon>
        <taxon>Streptophyta</taxon>
        <taxon>Embryophyta</taxon>
        <taxon>Tracheophyta</taxon>
        <taxon>Spermatophyta</taxon>
        <taxon>Magnoliopsida</taxon>
        <taxon>Liliopsida</taxon>
        <taxon>Arecaceae</taxon>
        <taxon>Arecoideae</taxon>
        <taxon>Cocoseae</taxon>
        <taxon>Attaleinae</taxon>
        <taxon>Cocos</taxon>
    </lineage>
</organism>
<keyword evidence="1" id="KW-0175">Coiled coil</keyword>
<proteinExistence type="predicted"/>
<sequence length="236" mass="26004">MWVPCGLDPPTPEESHETSIECLFCEMILSLAAPNISDLSLMEEMASGEETTRTMEDRTLLNEGAEIFETTSGGTPKGKESVIETGTSRTLFIENTVDLSFKIADFEVKVVILKKTKDQLSKAIREAFDRAKAAEKKFQDAKAKTKKLKAQVVKAKASKVEALLAVKTMEEKASRAVDDFQASEEFRKEKASFALDAYDEEKCIIHEEVASKYPGLDLSFLDEISGASASDVKDTS</sequence>
<evidence type="ECO:0000256" key="1">
    <source>
        <dbReference type="SAM" id="Coils"/>
    </source>
</evidence>
<gene>
    <name evidence="2" type="ORF">COCNU_11G003430</name>
</gene>
<keyword evidence="3" id="KW-1185">Reference proteome</keyword>
<feature type="coiled-coil region" evidence="1">
    <location>
        <begin position="117"/>
        <end position="151"/>
    </location>
</feature>
<evidence type="ECO:0000313" key="2">
    <source>
        <dbReference type="EMBL" id="KAG1363516.1"/>
    </source>
</evidence>
<accession>A0A8K0N8L5</accession>
<reference evidence="2" key="1">
    <citation type="journal article" date="2017" name="Gigascience">
        <title>The genome draft of coconut (Cocos nucifera).</title>
        <authorList>
            <person name="Xiao Y."/>
            <person name="Xu P."/>
            <person name="Fan H."/>
            <person name="Baudouin L."/>
            <person name="Xia W."/>
            <person name="Bocs S."/>
            <person name="Xu J."/>
            <person name="Li Q."/>
            <person name="Guo A."/>
            <person name="Zhou L."/>
            <person name="Li J."/>
            <person name="Wu Y."/>
            <person name="Ma Z."/>
            <person name="Armero A."/>
            <person name="Issali A.E."/>
            <person name="Liu N."/>
            <person name="Peng M."/>
            <person name="Yang Y."/>
        </authorList>
    </citation>
    <scope>NUCLEOTIDE SEQUENCE</scope>
    <source>
        <tissue evidence="2">Spear leaf of Hainan Tall coconut</tissue>
    </source>
</reference>
<protein>
    <submittedName>
        <fullName evidence="2">Uncharacterized protein</fullName>
    </submittedName>
</protein>
<reference evidence="2" key="2">
    <citation type="submission" date="2019-07" db="EMBL/GenBank/DDBJ databases">
        <authorList>
            <person name="Yang Y."/>
            <person name="Bocs S."/>
            <person name="Baudouin L."/>
        </authorList>
    </citation>
    <scope>NUCLEOTIDE SEQUENCE</scope>
    <source>
        <tissue evidence="2">Spear leaf of Hainan Tall coconut</tissue>
    </source>
</reference>
<dbReference type="AlphaFoldDB" id="A0A8K0N8L5"/>
<dbReference type="Proteomes" id="UP000797356">
    <property type="component" value="Chromosome 11"/>
</dbReference>
<comment type="caution">
    <text evidence="2">The sequence shown here is derived from an EMBL/GenBank/DDBJ whole genome shotgun (WGS) entry which is preliminary data.</text>
</comment>
<name>A0A8K0N8L5_COCNU</name>